<evidence type="ECO:0000313" key="6">
    <source>
        <dbReference type="Proteomes" id="UP000887540"/>
    </source>
</evidence>
<evidence type="ECO:0000256" key="1">
    <source>
        <dbReference type="ARBA" id="ARBA00022679"/>
    </source>
</evidence>
<protein>
    <submittedName>
        <fullName evidence="7">GHMP kinase N-terminal domain-containing protein</fullName>
    </submittedName>
</protein>
<dbReference type="InterPro" id="IPR036554">
    <property type="entry name" value="GHMP_kinase_C_sf"/>
</dbReference>
<dbReference type="PANTHER" id="PTHR32463">
    <property type="entry name" value="L-FUCOSE KINASE"/>
    <property type="match status" value="1"/>
</dbReference>
<organism evidence="6 7">
    <name type="scientific">Acrobeloides nanus</name>
    <dbReference type="NCBI Taxonomy" id="290746"/>
    <lineage>
        <taxon>Eukaryota</taxon>
        <taxon>Metazoa</taxon>
        <taxon>Ecdysozoa</taxon>
        <taxon>Nematoda</taxon>
        <taxon>Chromadorea</taxon>
        <taxon>Rhabditida</taxon>
        <taxon>Tylenchina</taxon>
        <taxon>Cephalobomorpha</taxon>
        <taxon>Cephaloboidea</taxon>
        <taxon>Cephalobidae</taxon>
        <taxon>Acrobeloides</taxon>
    </lineage>
</organism>
<reference evidence="7" key="1">
    <citation type="submission" date="2022-11" db="UniProtKB">
        <authorList>
            <consortium name="WormBaseParasite"/>
        </authorList>
    </citation>
    <scope>IDENTIFICATION</scope>
</reference>
<dbReference type="GO" id="GO:0005524">
    <property type="term" value="F:ATP binding"/>
    <property type="evidence" value="ECO:0007669"/>
    <property type="project" value="UniProtKB-KW"/>
</dbReference>
<keyword evidence="6" id="KW-1185">Reference proteome</keyword>
<keyword evidence="4" id="KW-0067">ATP-binding</keyword>
<dbReference type="GO" id="GO:0050201">
    <property type="term" value="F:fucokinase activity"/>
    <property type="evidence" value="ECO:0007669"/>
    <property type="project" value="TreeGrafter"/>
</dbReference>
<dbReference type="InterPro" id="IPR020568">
    <property type="entry name" value="Ribosomal_Su5_D2-typ_SF"/>
</dbReference>
<dbReference type="WBParaSite" id="ACRNAN_scaffold2329.g29095.t1">
    <property type="protein sequence ID" value="ACRNAN_scaffold2329.g29095.t1"/>
    <property type="gene ID" value="ACRNAN_scaffold2329.g29095"/>
</dbReference>
<evidence type="ECO:0000256" key="3">
    <source>
        <dbReference type="ARBA" id="ARBA00022777"/>
    </source>
</evidence>
<dbReference type="InterPro" id="IPR006204">
    <property type="entry name" value="GHMP_kinase_N_dom"/>
</dbReference>
<sequence>ADIFQEFAKQFMKWIREVLHGYEISSSILVRITELLEEFSIKIAYKQLPNVCSIHYKFPPKLKPSLVERVNSASVEMACRIDMAGGWTDTPPITYSVNNPAVLNIAVKVDHKKPIGCEVGKLIGFEGIYLISDLGSVLKYHSADEVVRNCSQPSKLGSLMCAIINASGFINEEIEDGVKKHRFDWNLLSDSNARGLMVRFRSDLPHGSGLGTSSILAAAILTALWTLFRRDFTRDDVVKTVLKIEQHHTTGGGWQDQVGGIVEGAKMITLDPSNQEVRWKVLPISAEFREEIERRLVLVYTGKTRLAKDLLQAVILNWLRSDSDILDAFKRLSNDAFEAATLMEQQTFPLKQCVNYHELKKTFASGSEPLFVADLIRCLKERNFVEEAWIAGAGGGGFLYVWLQRNVRVEDLRKFFQLCSAFNQLTVSSIEIDENPLQITTN</sequence>
<dbReference type="Pfam" id="PF00288">
    <property type="entry name" value="GHMP_kinases_N"/>
    <property type="match status" value="1"/>
</dbReference>
<dbReference type="SUPFAM" id="SSF54211">
    <property type="entry name" value="Ribosomal protein S5 domain 2-like"/>
    <property type="match status" value="1"/>
</dbReference>
<evidence type="ECO:0000313" key="7">
    <source>
        <dbReference type="WBParaSite" id="ACRNAN_scaffold2329.g29095.t1"/>
    </source>
</evidence>
<name>A0A914DDI8_9BILA</name>
<dbReference type="Gene3D" id="3.30.230.120">
    <property type="match status" value="1"/>
</dbReference>
<keyword evidence="3" id="KW-0418">Kinase</keyword>
<dbReference type="PANTHER" id="PTHR32463:SF0">
    <property type="entry name" value="L-FUCOSE KINASE"/>
    <property type="match status" value="1"/>
</dbReference>
<evidence type="ECO:0000259" key="5">
    <source>
        <dbReference type="Pfam" id="PF00288"/>
    </source>
</evidence>
<dbReference type="GO" id="GO:0042352">
    <property type="term" value="P:GDP-L-fucose salvage"/>
    <property type="evidence" value="ECO:0007669"/>
    <property type="project" value="TreeGrafter"/>
</dbReference>
<dbReference type="AlphaFoldDB" id="A0A914DDI8"/>
<proteinExistence type="predicted"/>
<keyword evidence="1" id="KW-0808">Transferase</keyword>
<dbReference type="SUPFAM" id="SSF55060">
    <property type="entry name" value="GHMP Kinase, C-terminal domain"/>
    <property type="match status" value="1"/>
</dbReference>
<keyword evidence="2" id="KW-0547">Nucleotide-binding</keyword>
<feature type="domain" description="GHMP kinase N-terminal" evidence="5">
    <location>
        <begin position="190"/>
        <end position="258"/>
    </location>
</feature>
<evidence type="ECO:0000256" key="4">
    <source>
        <dbReference type="ARBA" id="ARBA00022840"/>
    </source>
</evidence>
<dbReference type="InterPro" id="IPR052203">
    <property type="entry name" value="GHMP_Kinase-Related"/>
</dbReference>
<evidence type="ECO:0000256" key="2">
    <source>
        <dbReference type="ARBA" id="ARBA00022741"/>
    </source>
</evidence>
<dbReference type="Proteomes" id="UP000887540">
    <property type="component" value="Unplaced"/>
</dbReference>
<accession>A0A914DDI8</accession>
<dbReference type="PRINTS" id="PR00959">
    <property type="entry name" value="MEVGALKINASE"/>
</dbReference>